<keyword evidence="3" id="KW-1185">Reference proteome</keyword>
<keyword evidence="1" id="KW-0472">Membrane</keyword>
<accession>A0A803N9D0</accession>
<dbReference type="AlphaFoldDB" id="A0A803N9D0"/>
<feature type="transmembrane region" description="Helical" evidence="1">
    <location>
        <begin position="12"/>
        <end position="37"/>
    </location>
</feature>
<evidence type="ECO:0000256" key="1">
    <source>
        <dbReference type="SAM" id="Phobius"/>
    </source>
</evidence>
<evidence type="ECO:0000313" key="2">
    <source>
        <dbReference type="EnsemblPlants" id="AUR62042547-RA:cds"/>
    </source>
</evidence>
<keyword evidence="1" id="KW-1133">Transmembrane helix</keyword>
<dbReference type="EnsemblPlants" id="AUR62042547-RA">
    <property type="protein sequence ID" value="AUR62042547-RA:cds"/>
    <property type="gene ID" value="AUR62042547"/>
</dbReference>
<proteinExistence type="predicted"/>
<dbReference type="Gramene" id="AUR62042547-RA">
    <property type="protein sequence ID" value="AUR62042547-RA:cds"/>
    <property type="gene ID" value="AUR62042547"/>
</dbReference>
<reference evidence="2" key="1">
    <citation type="journal article" date="2017" name="Nature">
        <title>The genome of Chenopodium quinoa.</title>
        <authorList>
            <person name="Jarvis D.E."/>
            <person name="Ho Y.S."/>
            <person name="Lightfoot D.J."/>
            <person name="Schmoeckel S.M."/>
            <person name="Li B."/>
            <person name="Borm T.J.A."/>
            <person name="Ohyanagi H."/>
            <person name="Mineta K."/>
            <person name="Michell C.T."/>
            <person name="Saber N."/>
            <person name="Kharbatia N.M."/>
            <person name="Rupper R.R."/>
            <person name="Sharp A.R."/>
            <person name="Dally N."/>
            <person name="Boughton B.A."/>
            <person name="Woo Y.H."/>
            <person name="Gao G."/>
            <person name="Schijlen E.G.W.M."/>
            <person name="Guo X."/>
            <person name="Momin A.A."/>
            <person name="Negrao S."/>
            <person name="Al-Babili S."/>
            <person name="Gehring C."/>
            <person name="Roessner U."/>
            <person name="Jung C."/>
            <person name="Murphy K."/>
            <person name="Arold S.T."/>
            <person name="Gojobori T."/>
            <person name="van der Linden C.G."/>
            <person name="van Loo E.N."/>
            <person name="Jellen E.N."/>
            <person name="Maughan P.J."/>
            <person name="Tester M."/>
        </authorList>
    </citation>
    <scope>NUCLEOTIDE SEQUENCE [LARGE SCALE GENOMIC DNA]</scope>
    <source>
        <strain evidence="2">cv. PI 614886</strain>
    </source>
</reference>
<organism evidence="2 3">
    <name type="scientific">Chenopodium quinoa</name>
    <name type="common">Quinoa</name>
    <dbReference type="NCBI Taxonomy" id="63459"/>
    <lineage>
        <taxon>Eukaryota</taxon>
        <taxon>Viridiplantae</taxon>
        <taxon>Streptophyta</taxon>
        <taxon>Embryophyta</taxon>
        <taxon>Tracheophyta</taxon>
        <taxon>Spermatophyta</taxon>
        <taxon>Magnoliopsida</taxon>
        <taxon>eudicotyledons</taxon>
        <taxon>Gunneridae</taxon>
        <taxon>Pentapetalae</taxon>
        <taxon>Caryophyllales</taxon>
        <taxon>Chenopodiaceae</taxon>
        <taxon>Chenopodioideae</taxon>
        <taxon>Atripliceae</taxon>
        <taxon>Chenopodium</taxon>
    </lineage>
</organism>
<protein>
    <submittedName>
        <fullName evidence="2">Uncharacterized protein</fullName>
    </submittedName>
</protein>
<name>A0A803N9D0_CHEQI</name>
<evidence type="ECO:0000313" key="3">
    <source>
        <dbReference type="Proteomes" id="UP000596660"/>
    </source>
</evidence>
<sequence>MVVVYAAVLINRVIRIMISIDIRAIYIAVFVAVEGVVSREIDLGKRRRMEKKKAAEHFLKILREFSNATSVLLSLILMIRNPGCIKTSGLRQFRVYSIPSEATQPVPISGKSVFADMEELGVKPDEFIAMRAVALIKGVERVSGGRKNNQV</sequence>
<keyword evidence="1" id="KW-0812">Transmembrane</keyword>
<reference evidence="2" key="2">
    <citation type="submission" date="2021-03" db="UniProtKB">
        <authorList>
            <consortium name="EnsemblPlants"/>
        </authorList>
    </citation>
    <scope>IDENTIFICATION</scope>
</reference>
<dbReference type="Proteomes" id="UP000596660">
    <property type="component" value="Unplaced"/>
</dbReference>